<accession>A0A1V4JD32</accession>
<dbReference type="EMBL" id="LSYS01007908">
    <property type="protein sequence ID" value="OPJ70108.1"/>
    <property type="molecule type" value="Genomic_DNA"/>
</dbReference>
<sequence>MKYKIDFVIHCMPAATAASPSLPARGRHRRAGEPVPENVAVLTMKRRRQLLALKWMKCLKLKRLICCSLKAELVQRCQNSRTSARESLRGHEDLDLFRQASPAVAVQISLSCI</sequence>
<comment type="caution">
    <text evidence="1">The sequence shown here is derived from an EMBL/GenBank/DDBJ whole genome shotgun (WGS) entry which is preliminary data.</text>
</comment>
<dbReference type="AlphaFoldDB" id="A0A1V4JD32"/>
<name>A0A1V4JD32_PATFA</name>
<gene>
    <name evidence="1" type="ORF">AV530_019338</name>
</gene>
<organism evidence="1 2">
    <name type="scientific">Patagioenas fasciata monilis</name>
    <dbReference type="NCBI Taxonomy" id="372326"/>
    <lineage>
        <taxon>Eukaryota</taxon>
        <taxon>Metazoa</taxon>
        <taxon>Chordata</taxon>
        <taxon>Craniata</taxon>
        <taxon>Vertebrata</taxon>
        <taxon>Euteleostomi</taxon>
        <taxon>Archelosauria</taxon>
        <taxon>Archosauria</taxon>
        <taxon>Dinosauria</taxon>
        <taxon>Saurischia</taxon>
        <taxon>Theropoda</taxon>
        <taxon>Coelurosauria</taxon>
        <taxon>Aves</taxon>
        <taxon>Neognathae</taxon>
        <taxon>Neoaves</taxon>
        <taxon>Columbimorphae</taxon>
        <taxon>Columbiformes</taxon>
        <taxon>Columbidae</taxon>
        <taxon>Patagioenas</taxon>
    </lineage>
</organism>
<reference evidence="1 2" key="1">
    <citation type="submission" date="2016-02" db="EMBL/GenBank/DDBJ databases">
        <title>Band-tailed pigeon sequencing and assembly.</title>
        <authorList>
            <person name="Soares A.E."/>
            <person name="Novak B.J."/>
            <person name="Rice E.S."/>
            <person name="O'Connell B."/>
            <person name="Chang D."/>
            <person name="Weber S."/>
            <person name="Shapiro B."/>
        </authorList>
    </citation>
    <scope>NUCLEOTIDE SEQUENCE [LARGE SCALE GENOMIC DNA]</scope>
    <source>
        <strain evidence="1">BTP2013</strain>
        <tissue evidence="1">Blood</tissue>
    </source>
</reference>
<dbReference type="Proteomes" id="UP000190648">
    <property type="component" value="Unassembled WGS sequence"/>
</dbReference>
<evidence type="ECO:0000313" key="1">
    <source>
        <dbReference type="EMBL" id="OPJ70108.1"/>
    </source>
</evidence>
<protein>
    <submittedName>
        <fullName evidence="1">Uncharacterized protein</fullName>
    </submittedName>
</protein>
<evidence type="ECO:0000313" key="2">
    <source>
        <dbReference type="Proteomes" id="UP000190648"/>
    </source>
</evidence>
<proteinExistence type="predicted"/>
<keyword evidence="2" id="KW-1185">Reference proteome</keyword>